<dbReference type="InterPro" id="IPR010982">
    <property type="entry name" value="Lambda_DNA-bd_dom_sf"/>
</dbReference>
<name>A0A926I6N4_9FIRM</name>
<dbReference type="SUPFAM" id="SSF47413">
    <property type="entry name" value="lambda repressor-like DNA-binding domains"/>
    <property type="match status" value="1"/>
</dbReference>
<dbReference type="Gene3D" id="1.10.260.40">
    <property type="entry name" value="lambda repressor-like DNA-binding domains"/>
    <property type="match status" value="1"/>
</dbReference>
<evidence type="ECO:0000313" key="1">
    <source>
        <dbReference type="EMBL" id="MBC8559036.1"/>
    </source>
</evidence>
<dbReference type="EMBL" id="JACRSV010000001">
    <property type="protein sequence ID" value="MBC8559036.1"/>
    <property type="molecule type" value="Genomic_DNA"/>
</dbReference>
<proteinExistence type="predicted"/>
<comment type="caution">
    <text evidence="1">The sequence shown here is derived from an EMBL/GenBank/DDBJ whole genome shotgun (WGS) entry which is preliminary data.</text>
</comment>
<dbReference type="RefSeq" id="WP_249293929.1">
    <property type="nucleotide sequence ID" value="NZ_JACRSV010000001.1"/>
</dbReference>
<dbReference type="AlphaFoldDB" id="A0A926I6N4"/>
<sequence>MSELFFDGAKLKEQREKKGWSYERMADEISTPEHPMTSERVAELERMRSEITLEDVVDFCYSLWRKVKDLETLVNEQGSR</sequence>
<keyword evidence="2" id="KW-1185">Reference proteome</keyword>
<dbReference type="GO" id="GO:0003677">
    <property type="term" value="F:DNA binding"/>
    <property type="evidence" value="ECO:0007669"/>
    <property type="project" value="InterPro"/>
</dbReference>
<gene>
    <name evidence="1" type="ORF">H8710_03015</name>
</gene>
<reference evidence="1" key="1">
    <citation type="submission" date="2020-08" db="EMBL/GenBank/DDBJ databases">
        <title>Genome public.</title>
        <authorList>
            <person name="Liu C."/>
            <person name="Sun Q."/>
        </authorList>
    </citation>
    <scope>NUCLEOTIDE SEQUENCE</scope>
    <source>
        <strain evidence="1">NSJ-33</strain>
    </source>
</reference>
<dbReference type="InterPro" id="IPR001387">
    <property type="entry name" value="Cro/C1-type_HTH"/>
</dbReference>
<evidence type="ECO:0000313" key="2">
    <source>
        <dbReference type="Proteomes" id="UP000610760"/>
    </source>
</evidence>
<dbReference type="Proteomes" id="UP000610760">
    <property type="component" value="Unassembled WGS sequence"/>
</dbReference>
<protein>
    <submittedName>
        <fullName evidence="1">Helix-turn-helix transcriptional regulator</fullName>
    </submittedName>
</protein>
<accession>A0A926I6N4</accession>
<dbReference type="CDD" id="cd00093">
    <property type="entry name" value="HTH_XRE"/>
    <property type="match status" value="1"/>
</dbReference>
<organism evidence="1 2">
    <name type="scientific">Fumia xinanensis</name>
    <dbReference type="NCBI Taxonomy" id="2763659"/>
    <lineage>
        <taxon>Bacteria</taxon>
        <taxon>Bacillati</taxon>
        <taxon>Bacillota</taxon>
        <taxon>Clostridia</taxon>
        <taxon>Eubacteriales</taxon>
        <taxon>Oscillospiraceae</taxon>
        <taxon>Fumia</taxon>
    </lineage>
</organism>